<protein>
    <submittedName>
        <fullName evidence="2">DUF3040 domain-containing protein</fullName>
    </submittedName>
</protein>
<keyword evidence="1" id="KW-0472">Membrane</keyword>
<keyword evidence="1" id="KW-0812">Transmembrane</keyword>
<dbReference type="Pfam" id="PF11239">
    <property type="entry name" value="DUF3040"/>
    <property type="match status" value="1"/>
</dbReference>
<evidence type="ECO:0000256" key="1">
    <source>
        <dbReference type="SAM" id="Phobius"/>
    </source>
</evidence>
<proteinExistence type="predicted"/>
<name>A0A4R4XYS3_9ACTN</name>
<keyword evidence="3" id="KW-1185">Reference proteome</keyword>
<dbReference type="OrthoDB" id="3544453at2"/>
<evidence type="ECO:0000313" key="2">
    <source>
        <dbReference type="EMBL" id="TDD35712.1"/>
    </source>
</evidence>
<dbReference type="InterPro" id="IPR021401">
    <property type="entry name" value="DUF3040"/>
</dbReference>
<keyword evidence="1" id="KW-1133">Transmembrane helix</keyword>
<dbReference type="Proteomes" id="UP000295302">
    <property type="component" value="Unassembled WGS sequence"/>
</dbReference>
<feature type="transmembrane region" description="Helical" evidence="1">
    <location>
        <begin position="48"/>
        <end position="71"/>
    </location>
</feature>
<evidence type="ECO:0000313" key="3">
    <source>
        <dbReference type="Proteomes" id="UP000295302"/>
    </source>
</evidence>
<dbReference type="EMBL" id="SMKQ01000212">
    <property type="protein sequence ID" value="TDD35712.1"/>
    <property type="molecule type" value="Genomic_DNA"/>
</dbReference>
<reference evidence="2 3" key="1">
    <citation type="submission" date="2019-03" db="EMBL/GenBank/DDBJ databases">
        <title>Draft genome sequences of novel Actinobacteria.</title>
        <authorList>
            <person name="Sahin N."/>
            <person name="Ay H."/>
            <person name="Saygin H."/>
        </authorList>
    </citation>
    <scope>NUCLEOTIDE SEQUENCE [LARGE SCALE GENOMIC DNA]</scope>
    <source>
        <strain evidence="2 3">CH32</strain>
    </source>
</reference>
<organism evidence="2 3">
    <name type="scientific">Nonomuraea terrae</name>
    <dbReference type="NCBI Taxonomy" id="2530383"/>
    <lineage>
        <taxon>Bacteria</taxon>
        <taxon>Bacillati</taxon>
        <taxon>Actinomycetota</taxon>
        <taxon>Actinomycetes</taxon>
        <taxon>Streptosporangiales</taxon>
        <taxon>Streptosporangiaceae</taxon>
        <taxon>Nonomuraea</taxon>
    </lineage>
</organism>
<gene>
    <name evidence="2" type="ORF">E1286_39225</name>
</gene>
<dbReference type="AlphaFoldDB" id="A0A4R4XYS3"/>
<sequence>MRHEGMNLSPEERRALSAIETRLATEEPELDALLAGSRRRRLKSRSTLHVWCMLMLLTCAIFMLGVALLLATREKDCQDGRLDSCESAADVREAAAQATGPFRR</sequence>
<accession>A0A4R4XYS3</accession>
<comment type="caution">
    <text evidence="2">The sequence shown here is derived from an EMBL/GenBank/DDBJ whole genome shotgun (WGS) entry which is preliminary data.</text>
</comment>